<comment type="caution">
    <text evidence="7">The sequence shown here is derived from an EMBL/GenBank/DDBJ whole genome shotgun (WGS) entry which is preliminary data.</text>
</comment>
<dbReference type="PANTHER" id="PTHR19134">
    <property type="entry name" value="RECEPTOR-TYPE TYROSINE-PROTEIN PHOSPHATASE"/>
    <property type="match status" value="1"/>
</dbReference>
<dbReference type="Gene3D" id="2.60.120.260">
    <property type="entry name" value="Galactose-binding domain-like"/>
    <property type="match status" value="1"/>
</dbReference>
<accession>A0ABQ9EK46</accession>
<dbReference type="PANTHER" id="PTHR19134:SF449">
    <property type="entry name" value="TYROSINE-PROTEIN PHOSPHATASE 1"/>
    <property type="match status" value="1"/>
</dbReference>
<dbReference type="InterPro" id="IPR003595">
    <property type="entry name" value="Tyr_Pase_cat"/>
</dbReference>
<dbReference type="PROSITE" id="PS00383">
    <property type="entry name" value="TYR_PHOSPHATASE_1"/>
    <property type="match status" value="1"/>
</dbReference>
<evidence type="ECO:0000259" key="5">
    <source>
        <dbReference type="PROSITE" id="PS50055"/>
    </source>
</evidence>
<keyword evidence="1" id="KW-0479">Metal-binding</keyword>
<dbReference type="InterPro" id="IPR016130">
    <property type="entry name" value="Tyr_Pase_AS"/>
</dbReference>
<dbReference type="InterPro" id="IPR000242">
    <property type="entry name" value="PTP_cat"/>
</dbReference>
<dbReference type="Pfam" id="PF22633">
    <property type="entry name" value="F5_F8_type_C_2"/>
    <property type="match status" value="1"/>
</dbReference>
<sequence length="1124" mass="127251">MYGVKINGIIIEKMRNNSHVFWFQLYIVFFNILNTRAVENLAFRKTATQSLTADNLRAGLAVDGNLTQNSYYCSHTGFIPKQIEAWWQVNLELKSEIKNVTIYYRDNGIIKTRRLNGFQMFLHDFPNTWRNTLSCYKDEEPGYPPTILTVNCSGHYQYVTIYNDQYEPVDGVYGPILELCEVLVYGCPGHTYGVQCENECSSSCVNSRCDVDDGYCLKGCTQDRFGRNCTYECNCEVAGCDRTNVCERDTFGRDCSATCYCLNGTCDRFSGKCEQPGCQQGYSHENCSTVCSNNTFGFNCNATCHCKNSGCNNVNGVCNIPGCKDGWKGASCDKPCERDTFGRDCSATCYCLNGTCDRFSGKCEQPGCQPGYSHENCSTACEGNSFGNNCSSICNCRKGGCYHVNGTCNEPGCKNGFKGKTCSQECEYGTFGPDCLNKCFCLNKTCERENGSCYGQGCLQGYEGRSCNQSVFQKQPRGASNQSKTTGIIVGLLVVLIVVALIVAVFVYRHRRPKPKEKSDMNLENIGALQNDVVRSSVRKSVRKPSADVIYSQAKPQPLMEDVYANFTKDNKPTTLIQISYLKTLLQQESSIPFGQRYPCTIGELKKNKEKNRFHDHSRVVLDILNDDPDSEYINANYIDSVNERSAYVATQGPKPNTVEDFWRMVWQINCGKIVMLTGVIEKGKVKCHQYWPDVSDVLDVGSFELSVDSESDSLCYIKRQFSLTEKQSGEVRTIHHFHFTAWPDHGTPDPMQLVLFHRKIIETESDHDGPITVHCSAGVGRTGTFIALDALFKFGKNNGEIDICEYVKIMREKRMNMIQTKDQYITVYEALYEAFQYQDTSLSMDDFIRTMADKNTRIEDEFKKLRDNIPKYNKSEYKGATKNQSKNRSPDILPVDKFRPVVRPHDSTTSTYINAVKLSSYRDSVAFIATQCPMTDTIADFWCMVHDYRSTAIVALDSISGCEENLEWIPCNSNEIQFGGFKLRQTGEQTQVYDTKETQLSLLFEGSEMTVKVFDMMNWNASSFIPSSKKSLVELVELVESWKSTKGKGPIVVVCMDGAKGCGLFCAIYNILQRLRYEDTIDIFQTVKQLQIRRPEFFSSFEQYQFLYRMVQEHIETANIYVN</sequence>
<dbReference type="SMART" id="SM00607">
    <property type="entry name" value="FTP"/>
    <property type="match status" value="1"/>
</dbReference>
<evidence type="ECO:0000313" key="8">
    <source>
        <dbReference type="Proteomes" id="UP001217089"/>
    </source>
</evidence>
<dbReference type="PRINTS" id="PR00700">
    <property type="entry name" value="PRTYPHPHTASE"/>
</dbReference>
<dbReference type="SUPFAM" id="SSF52799">
    <property type="entry name" value="(Phosphotyrosine protein) phosphatases II"/>
    <property type="match status" value="2"/>
</dbReference>
<keyword evidence="2" id="KW-0106">Calcium</keyword>
<feature type="domain" description="Tyrosine specific protein phosphatases" evidence="6">
    <location>
        <begin position="1031"/>
        <end position="1106"/>
    </location>
</feature>
<keyword evidence="4" id="KW-1133">Transmembrane helix</keyword>
<keyword evidence="4" id="KW-0812">Transmembrane</keyword>
<dbReference type="Gene3D" id="3.90.190.10">
    <property type="entry name" value="Protein tyrosine phosphatase superfamily"/>
    <property type="match status" value="2"/>
</dbReference>
<organism evidence="7 8">
    <name type="scientific">Tegillarca granosa</name>
    <name type="common">Malaysian cockle</name>
    <name type="synonym">Anadara granosa</name>
    <dbReference type="NCBI Taxonomy" id="220873"/>
    <lineage>
        <taxon>Eukaryota</taxon>
        <taxon>Metazoa</taxon>
        <taxon>Spiralia</taxon>
        <taxon>Lophotrochozoa</taxon>
        <taxon>Mollusca</taxon>
        <taxon>Bivalvia</taxon>
        <taxon>Autobranchia</taxon>
        <taxon>Pteriomorphia</taxon>
        <taxon>Arcoida</taxon>
        <taxon>Arcoidea</taxon>
        <taxon>Arcidae</taxon>
        <taxon>Tegillarca</taxon>
    </lineage>
</organism>
<dbReference type="Gene3D" id="2.170.300.10">
    <property type="entry name" value="Tie2 ligand-binding domain superfamily"/>
    <property type="match status" value="1"/>
</dbReference>
<evidence type="ECO:0000256" key="4">
    <source>
        <dbReference type="SAM" id="Phobius"/>
    </source>
</evidence>
<gene>
    <name evidence="7" type="ORF">KUTeg_020009</name>
</gene>
<evidence type="ECO:0000256" key="3">
    <source>
        <dbReference type="ARBA" id="ARBA00023157"/>
    </source>
</evidence>
<dbReference type="InterPro" id="IPR050348">
    <property type="entry name" value="Protein-Tyr_Phosphatase"/>
</dbReference>
<keyword evidence="8" id="KW-1185">Reference proteome</keyword>
<dbReference type="InterPro" id="IPR000387">
    <property type="entry name" value="Tyr_Pase_dom"/>
</dbReference>
<dbReference type="PROSITE" id="PS50056">
    <property type="entry name" value="TYR_PHOSPHATASE_2"/>
    <property type="match status" value="2"/>
</dbReference>
<proteinExistence type="predicted"/>
<feature type="transmembrane region" description="Helical" evidence="4">
    <location>
        <begin position="487"/>
        <end position="508"/>
    </location>
</feature>
<dbReference type="PROSITE" id="PS50055">
    <property type="entry name" value="TYR_PHOSPHATASE_PTP"/>
    <property type="match status" value="2"/>
</dbReference>
<evidence type="ECO:0000256" key="1">
    <source>
        <dbReference type="ARBA" id="ARBA00022723"/>
    </source>
</evidence>
<evidence type="ECO:0000259" key="6">
    <source>
        <dbReference type="PROSITE" id="PS50056"/>
    </source>
</evidence>
<dbReference type="Pfam" id="PF00102">
    <property type="entry name" value="Y_phosphatase"/>
    <property type="match status" value="2"/>
</dbReference>
<dbReference type="Proteomes" id="UP001217089">
    <property type="component" value="Unassembled WGS sequence"/>
</dbReference>
<evidence type="ECO:0000313" key="7">
    <source>
        <dbReference type="EMBL" id="KAJ8303613.1"/>
    </source>
</evidence>
<dbReference type="SUPFAM" id="SSF49785">
    <property type="entry name" value="Galactose-binding domain-like"/>
    <property type="match status" value="1"/>
</dbReference>
<feature type="domain" description="Tyrosine-protein phosphatase" evidence="5">
    <location>
        <begin position="582"/>
        <end position="835"/>
    </location>
</feature>
<keyword evidence="3" id="KW-1015">Disulfide bond</keyword>
<feature type="domain" description="Tyrosine specific protein phosphatases" evidence="6">
    <location>
        <begin position="752"/>
        <end position="826"/>
    </location>
</feature>
<evidence type="ECO:0000256" key="2">
    <source>
        <dbReference type="ARBA" id="ARBA00022837"/>
    </source>
</evidence>
<name>A0ABQ9EK46_TEGGR</name>
<dbReference type="SMART" id="SM00194">
    <property type="entry name" value="PTPc"/>
    <property type="match status" value="2"/>
</dbReference>
<keyword evidence="4" id="KW-0472">Membrane</keyword>
<protein>
    <submittedName>
        <fullName evidence="7">Uncharacterized protein</fullName>
    </submittedName>
</protein>
<dbReference type="InterPro" id="IPR008979">
    <property type="entry name" value="Galactose-bd-like_sf"/>
</dbReference>
<dbReference type="EMBL" id="JARBDR010000917">
    <property type="protein sequence ID" value="KAJ8303613.1"/>
    <property type="molecule type" value="Genomic_DNA"/>
</dbReference>
<feature type="domain" description="Tyrosine-protein phosphatase" evidence="5">
    <location>
        <begin position="859"/>
        <end position="1115"/>
    </location>
</feature>
<dbReference type="SMART" id="SM00404">
    <property type="entry name" value="PTPc_motif"/>
    <property type="match status" value="2"/>
</dbReference>
<reference evidence="7 8" key="1">
    <citation type="submission" date="2022-12" db="EMBL/GenBank/DDBJ databases">
        <title>Chromosome-level genome of Tegillarca granosa.</title>
        <authorList>
            <person name="Kim J."/>
        </authorList>
    </citation>
    <scope>NUCLEOTIDE SEQUENCE [LARGE SCALE GENOMIC DNA]</scope>
    <source>
        <strain evidence="7">Teg-2019</strain>
        <tissue evidence="7">Adductor muscle</tissue>
    </source>
</reference>
<dbReference type="CDD" id="cd00047">
    <property type="entry name" value="PTPc"/>
    <property type="match status" value="1"/>
</dbReference>
<dbReference type="InterPro" id="IPR006585">
    <property type="entry name" value="FTP1"/>
</dbReference>
<dbReference type="InterPro" id="IPR029021">
    <property type="entry name" value="Prot-tyrosine_phosphatase-like"/>
</dbReference>